<evidence type="ECO:0000313" key="2">
    <source>
        <dbReference type="Proteomes" id="UP000789570"/>
    </source>
</evidence>
<dbReference type="Proteomes" id="UP000789570">
    <property type="component" value="Unassembled WGS sequence"/>
</dbReference>
<dbReference type="EMBL" id="CAJVPQ010001517">
    <property type="protein sequence ID" value="CAG8556730.1"/>
    <property type="molecule type" value="Genomic_DNA"/>
</dbReference>
<accession>A0A9N9B849</accession>
<name>A0A9N9B849_9GLOM</name>
<proteinExistence type="predicted"/>
<sequence>MPKAQLYHLPLGFSTLYKPDPLRYCNLSNCFNFSPINIDLIKILSCGHTYHTSCYNNNRLKYLHYLLFLQNSINEHVKSLLKHLQRFNKQEVQVNKSENDIPCDNNDETELINYIAYALEQALQEFQLQ</sequence>
<comment type="caution">
    <text evidence="1">The sequence shown here is derived from an EMBL/GenBank/DDBJ whole genome shotgun (WGS) entry which is preliminary data.</text>
</comment>
<dbReference type="AlphaFoldDB" id="A0A9N9B849"/>
<keyword evidence="2" id="KW-1185">Reference proteome</keyword>
<protein>
    <submittedName>
        <fullName evidence="1">10261_t:CDS:1</fullName>
    </submittedName>
</protein>
<organism evidence="1 2">
    <name type="scientific">Funneliformis caledonium</name>
    <dbReference type="NCBI Taxonomy" id="1117310"/>
    <lineage>
        <taxon>Eukaryota</taxon>
        <taxon>Fungi</taxon>
        <taxon>Fungi incertae sedis</taxon>
        <taxon>Mucoromycota</taxon>
        <taxon>Glomeromycotina</taxon>
        <taxon>Glomeromycetes</taxon>
        <taxon>Glomerales</taxon>
        <taxon>Glomeraceae</taxon>
        <taxon>Funneliformis</taxon>
    </lineage>
</organism>
<reference evidence="1" key="1">
    <citation type="submission" date="2021-06" db="EMBL/GenBank/DDBJ databases">
        <authorList>
            <person name="Kallberg Y."/>
            <person name="Tangrot J."/>
            <person name="Rosling A."/>
        </authorList>
    </citation>
    <scope>NUCLEOTIDE SEQUENCE</scope>
    <source>
        <strain evidence="1">UK204</strain>
    </source>
</reference>
<evidence type="ECO:0000313" key="1">
    <source>
        <dbReference type="EMBL" id="CAG8556730.1"/>
    </source>
</evidence>
<gene>
    <name evidence="1" type="ORF">FCALED_LOCUS6393</name>
</gene>